<evidence type="ECO:0000313" key="1">
    <source>
        <dbReference type="EMBL" id="CAG8732612.1"/>
    </source>
</evidence>
<name>A0A9N9IEU9_9GLOM</name>
<sequence>LKKASLPTLVGEVGRNWSSEGQWRRWDKWEAVKGCEVDRLEIVELTISDYS</sequence>
<keyword evidence="2" id="KW-1185">Reference proteome</keyword>
<organism evidence="1 2">
    <name type="scientific">Funneliformis caledonium</name>
    <dbReference type="NCBI Taxonomy" id="1117310"/>
    <lineage>
        <taxon>Eukaryota</taxon>
        <taxon>Fungi</taxon>
        <taxon>Fungi incertae sedis</taxon>
        <taxon>Mucoromycota</taxon>
        <taxon>Glomeromycotina</taxon>
        <taxon>Glomeromycetes</taxon>
        <taxon>Glomerales</taxon>
        <taxon>Glomeraceae</taxon>
        <taxon>Funneliformis</taxon>
    </lineage>
</organism>
<feature type="non-terminal residue" evidence="1">
    <location>
        <position position="1"/>
    </location>
</feature>
<protein>
    <submittedName>
        <fullName evidence="1">98_t:CDS:1</fullName>
    </submittedName>
</protein>
<dbReference type="EMBL" id="CAJVPQ010012659">
    <property type="protein sequence ID" value="CAG8732612.1"/>
    <property type="molecule type" value="Genomic_DNA"/>
</dbReference>
<dbReference type="AlphaFoldDB" id="A0A9N9IEU9"/>
<reference evidence="1" key="1">
    <citation type="submission" date="2021-06" db="EMBL/GenBank/DDBJ databases">
        <authorList>
            <person name="Kallberg Y."/>
            <person name="Tangrot J."/>
            <person name="Rosling A."/>
        </authorList>
    </citation>
    <scope>NUCLEOTIDE SEQUENCE</scope>
    <source>
        <strain evidence="1">UK204</strain>
    </source>
</reference>
<gene>
    <name evidence="1" type="ORF">FCALED_LOCUS15085</name>
</gene>
<accession>A0A9N9IEU9</accession>
<evidence type="ECO:0000313" key="2">
    <source>
        <dbReference type="Proteomes" id="UP000789570"/>
    </source>
</evidence>
<comment type="caution">
    <text evidence="1">The sequence shown here is derived from an EMBL/GenBank/DDBJ whole genome shotgun (WGS) entry which is preliminary data.</text>
</comment>
<feature type="non-terminal residue" evidence="1">
    <location>
        <position position="51"/>
    </location>
</feature>
<proteinExistence type="predicted"/>
<dbReference type="Proteomes" id="UP000789570">
    <property type="component" value="Unassembled WGS sequence"/>
</dbReference>